<dbReference type="RefSeq" id="WP_151128085.1">
    <property type="nucleotide sequence ID" value="NZ_VZQZ01000004.1"/>
</dbReference>
<dbReference type="EMBL" id="VZQZ01000004">
    <property type="protein sequence ID" value="KAB0665644.1"/>
    <property type="molecule type" value="Genomic_DNA"/>
</dbReference>
<evidence type="ECO:0000256" key="2">
    <source>
        <dbReference type="ARBA" id="ARBA00022612"/>
    </source>
</evidence>
<reference evidence="5 6" key="1">
    <citation type="submission" date="2019-09" db="EMBL/GenBank/DDBJ databases">
        <title>Geobacter sp. Red96, a novel strain isolated from paddy soil.</title>
        <authorList>
            <person name="Xu Z."/>
            <person name="Masuda Y."/>
            <person name="Itoh H."/>
            <person name="Senoo K."/>
        </authorList>
    </citation>
    <scope>NUCLEOTIDE SEQUENCE [LARGE SCALE GENOMIC DNA]</scope>
    <source>
        <strain evidence="5 6">Red96</strain>
    </source>
</reference>
<keyword evidence="3" id="KW-0231">Viral genome packaging</keyword>
<evidence type="ECO:0000256" key="4">
    <source>
        <dbReference type="SAM" id="MobiDB-lite"/>
    </source>
</evidence>
<accession>A0A7J4ZR32</accession>
<comment type="caution">
    <text evidence="5">The sequence shown here is derived from an EMBL/GenBank/DDBJ whole genome shotgun (WGS) entry which is preliminary data.</text>
</comment>
<organism evidence="5 6">
    <name type="scientific">Oryzomonas japonica</name>
    <dbReference type="NCBI Taxonomy" id="2603858"/>
    <lineage>
        <taxon>Bacteria</taxon>
        <taxon>Pseudomonadati</taxon>
        <taxon>Thermodesulfobacteriota</taxon>
        <taxon>Desulfuromonadia</taxon>
        <taxon>Geobacterales</taxon>
        <taxon>Geobacteraceae</taxon>
        <taxon>Oryzomonas</taxon>
    </lineage>
</organism>
<gene>
    <name evidence="5" type="ORF">F6V25_07940</name>
</gene>
<proteinExistence type="predicted"/>
<comment type="subcellular location">
    <subcellularLocation>
        <location evidence="1">Virion</location>
    </subcellularLocation>
</comment>
<feature type="compositionally biased region" description="Low complexity" evidence="4">
    <location>
        <begin position="525"/>
        <end position="534"/>
    </location>
</feature>
<evidence type="ECO:0000256" key="1">
    <source>
        <dbReference type="ARBA" id="ARBA00004328"/>
    </source>
</evidence>
<evidence type="ECO:0000313" key="5">
    <source>
        <dbReference type="EMBL" id="KAB0665644.1"/>
    </source>
</evidence>
<name>A0A7J4ZR32_9BACT</name>
<dbReference type="Pfam" id="PF12236">
    <property type="entry name" value="Head-tail_con"/>
    <property type="match status" value="1"/>
</dbReference>
<keyword evidence="6" id="KW-1185">Reference proteome</keyword>
<dbReference type="InterPro" id="IPR020991">
    <property type="entry name" value="Connector_podovirus"/>
</dbReference>
<feature type="region of interest" description="Disordered" evidence="4">
    <location>
        <begin position="525"/>
        <end position="549"/>
    </location>
</feature>
<dbReference type="Proteomes" id="UP000420562">
    <property type="component" value="Unassembled WGS sequence"/>
</dbReference>
<sequence length="549" mass="60865">MNGADVVKQLSDLKTKRTPLESHIRECYQYTNPIRGMMFGTGSTTLSADTVQSQAAAATAKLFDSTGDDAASTVASALVSNLTPANSRWFGYKSEKSNDELNKWLDAACTKVHAEIHASNYDAPGYEGMYDTAIAGQCALYIEDGKDGATYHFELWPLAQCWVATTTRDGLVDTIFYEFTLTAQQAVKEYGEKNVSEKITKIAEKKPHTLFRFVQAIFPRVKDDKGKQPRVKDKVLPFQSMHVELDTKKVCRNSGYHEFPVVYPRWLKLPGSVYAQGPTSRALPDIKTLNEAKRLTFASADMAISGMWGAVDDGVINPKTVRIGARKIVMMSSKDSFFPITPGGNFDLSMIIAEDLKKSIRRIMMADLLETNTEGPAKTATEWHYRVNLIRQLLGPMFGRIQNEYLQPMVWRCLWIAYRKGLLGELPQGAQGDNLQLQFQGPLARAQKLEEVAAMDRFEQSLMAQAKGQRDAGEPPTVLDNYDLDESARHRADLLGVPAKLIVNIKDVQARRKLREDQAAKAQQAQAMSAMMQQGGQGAVPGAEMGMAA</sequence>
<protein>
    <submittedName>
        <fullName evidence="5">Phage tail protein</fullName>
    </submittedName>
</protein>
<evidence type="ECO:0000313" key="6">
    <source>
        <dbReference type="Proteomes" id="UP000420562"/>
    </source>
</evidence>
<dbReference type="AlphaFoldDB" id="A0A7J4ZR32"/>
<evidence type="ECO:0000256" key="3">
    <source>
        <dbReference type="ARBA" id="ARBA00023219"/>
    </source>
</evidence>
<keyword evidence="2" id="KW-1188">Viral release from host cell</keyword>